<reference evidence="1" key="2">
    <citation type="submission" date="2021-09" db="EMBL/GenBank/DDBJ databases">
        <authorList>
            <person name="Gilroy R."/>
        </authorList>
    </citation>
    <scope>NUCLEOTIDE SEQUENCE</scope>
    <source>
        <strain evidence="1">316</strain>
    </source>
</reference>
<organism evidence="1 2">
    <name type="scientific">Methylorubrum populi</name>
    <dbReference type="NCBI Taxonomy" id="223967"/>
    <lineage>
        <taxon>Bacteria</taxon>
        <taxon>Pseudomonadati</taxon>
        <taxon>Pseudomonadota</taxon>
        <taxon>Alphaproteobacteria</taxon>
        <taxon>Hyphomicrobiales</taxon>
        <taxon>Methylobacteriaceae</taxon>
        <taxon>Methylorubrum</taxon>
    </lineage>
</organism>
<accession>A0A921DYX8</accession>
<gene>
    <name evidence="1" type="ORF">K8W01_00430</name>
</gene>
<dbReference type="Proteomes" id="UP000742631">
    <property type="component" value="Unassembled WGS sequence"/>
</dbReference>
<evidence type="ECO:0000313" key="1">
    <source>
        <dbReference type="EMBL" id="HJE22113.1"/>
    </source>
</evidence>
<dbReference type="AlphaFoldDB" id="A0A921DYX8"/>
<protein>
    <submittedName>
        <fullName evidence="1">Uncharacterized protein</fullName>
    </submittedName>
</protein>
<name>A0A921DYX8_9HYPH</name>
<reference evidence="1" key="1">
    <citation type="journal article" date="2021" name="PeerJ">
        <title>Extensive microbial diversity within the chicken gut microbiome revealed by metagenomics and culture.</title>
        <authorList>
            <person name="Gilroy R."/>
            <person name="Ravi A."/>
            <person name="Getino M."/>
            <person name="Pursley I."/>
            <person name="Horton D.L."/>
            <person name="Alikhan N.F."/>
            <person name="Baker D."/>
            <person name="Gharbi K."/>
            <person name="Hall N."/>
            <person name="Watson M."/>
            <person name="Adriaenssens E.M."/>
            <person name="Foster-Nyarko E."/>
            <person name="Jarju S."/>
            <person name="Secka A."/>
            <person name="Antonio M."/>
            <person name="Oren A."/>
            <person name="Chaudhuri R.R."/>
            <person name="La Ragione R."/>
            <person name="Hildebrand F."/>
            <person name="Pallen M.J."/>
        </authorList>
    </citation>
    <scope>NUCLEOTIDE SEQUENCE</scope>
    <source>
        <strain evidence="1">316</strain>
    </source>
</reference>
<evidence type="ECO:0000313" key="2">
    <source>
        <dbReference type="Proteomes" id="UP000742631"/>
    </source>
</evidence>
<comment type="caution">
    <text evidence="1">The sequence shown here is derived from an EMBL/GenBank/DDBJ whole genome shotgun (WGS) entry which is preliminary data.</text>
</comment>
<proteinExistence type="predicted"/>
<sequence>MAAADHSPLSAIRDALAEIIAEAPEAEPAYPKDGSRKQVEAWAYDTARWNSAQTALPALAAVNIAATAMNRASDALKAVRAACRDPDTDTALPSAVAELVDAALVAMGERS</sequence>
<dbReference type="EMBL" id="DYYG01000001">
    <property type="protein sequence ID" value="HJE22113.1"/>
    <property type="molecule type" value="Genomic_DNA"/>
</dbReference>